<organism evidence="1 2">
    <name type="scientific">Romanomermis culicivorax</name>
    <name type="common">Nematode worm</name>
    <dbReference type="NCBI Taxonomy" id="13658"/>
    <lineage>
        <taxon>Eukaryota</taxon>
        <taxon>Metazoa</taxon>
        <taxon>Ecdysozoa</taxon>
        <taxon>Nematoda</taxon>
        <taxon>Enoplea</taxon>
        <taxon>Dorylaimia</taxon>
        <taxon>Mermithida</taxon>
        <taxon>Mermithoidea</taxon>
        <taxon>Mermithidae</taxon>
        <taxon>Romanomermis</taxon>
    </lineage>
</organism>
<proteinExistence type="predicted"/>
<name>A0A915KBI0_ROMCU</name>
<dbReference type="Proteomes" id="UP000887565">
    <property type="component" value="Unplaced"/>
</dbReference>
<evidence type="ECO:0000313" key="2">
    <source>
        <dbReference type="WBParaSite" id="nRc.2.0.1.t35725-RA"/>
    </source>
</evidence>
<reference evidence="2" key="1">
    <citation type="submission" date="2022-11" db="UniProtKB">
        <authorList>
            <consortium name="WormBaseParasite"/>
        </authorList>
    </citation>
    <scope>IDENTIFICATION</scope>
</reference>
<protein>
    <submittedName>
        <fullName evidence="2">Uncharacterized protein</fullName>
    </submittedName>
</protein>
<sequence>MDRSLAATLLYRSFQKELSIIHSETHIIVVSRIKHTRTDTSVGRSIKHRLLDNFARWRGLIDRGAMHCCRFRYRRRSLLQRLQIDGRSFNDHFFGGDHHFVICMFCERGIALISDDLNRVVFGRLSIVELQAPH</sequence>
<dbReference type="WBParaSite" id="nRc.2.0.1.t35725-RA">
    <property type="protein sequence ID" value="nRc.2.0.1.t35725-RA"/>
    <property type="gene ID" value="nRc.2.0.1.g35725"/>
</dbReference>
<keyword evidence="1" id="KW-1185">Reference proteome</keyword>
<accession>A0A915KBI0</accession>
<evidence type="ECO:0000313" key="1">
    <source>
        <dbReference type="Proteomes" id="UP000887565"/>
    </source>
</evidence>
<dbReference type="AlphaFoldDB" id="A0A915KBI0"/>